<dbReference type="Proteomes" id="UP000468638">
    <property type="component" value="Unassembled WGS sequence"/>
</dbReference>
<dbReference type="RefSeq" id="WP_160909216.1">
    <property type="nucleotide sequence ID" value="NZ_WMEQ01000002.1"/>
</dbReference>
<dbReference type="CDD" id="cd19067">
    <property type="entry name" value="PfuEndoQ-like"/>
    <property type="match status" value="1"/>
</dbReference>
<dbReference type="SUPFAM" id="SSF89550">
    <property type="entry name" value="PHP domain-like"/>
    <property type="match status" value="1"/>
</dbReference>
<dbReference type="AlphaFoldDB" id="A0A6I5A2L1"/>
<accession>A0A6I5A2L1</accession>
<dbReference type="InterPro" id="IPR010994">
    <property type="entry name" value="RuvA_2-like"/>
</dbReference>
<dbReference type="SUPFAM" id="SSF47781">
    <property type="entry name" value="RuvA domain 2-like"/>
    <property type="match status" value="1"/>
</dbReference>
<protein>
    <submittedName>
        <fullName evidence="1">TIGR00375 family protein</fullName>
    </submittedName>
</protein>
<dbReference type="PANTHER" id="PTHR40084:SF1">
    <property type="entry name" value="PHOSPHOTRANSFERASE"/>
    <property type="match status" value="1"/>
</dbReference>
<organism evidence="1 2">
    <name type="scientific">Pontibacillus yanchengensis</name>
    <dbReference type="NCBI Taxonomy" id="462910"/>
    <lineage>
        <taxon>Bacteria</taxon>
        <taxon>Bacillati</taxon>
        <taxon>Bacillota</taxon>
        <taxon>Bacilli</taxon>
        <taxon>Bacillales</taxon>
        <taxon>Bacillaceae</taxon>
        <taxon>Pontibacillus</taxon>
    </lineage>
</organism>
<dbReference type="OrthoDB" id="9810135at2"/>
<evidence type="ECO:0000313" key="2">
    <source>
        <dbReference type="Proteomes" id="UP000468638"/>
    </source>
</evidence>
<sequence length="388" mass="43742">MNTFYIDLHVHIGRTMYGDPVKITASDQLTLTNIMNECSENKGIDMVGVIDSHVPDVQAEIQHLLDQGEAIELEEGGIQYKSTTLILGTEIEIYDENCYGPLHVLCYFPALHQMQQFTVWLSDHMKNITLSTQRFYGKAVELQKKVKELEGLFVPAHMFTPFKSLYGKGVQQSLIEVLDPALIDGVELGLSADTNMADKLSELHDYTFLTNSDAHSLPKIAREYQQINVEKATFKELKRVLKNQDNRRVAANFGMNPRLGKYYQTTCAKCFHPVLQEGVCKKCGSKDYIKGVSERIHELQDTNTFPRHRPPYISQVPLEFLPHLGPKTLRKLLNQIGTEMKIIHDATREELLEVVAPHLADRILANRSGQLSINAGGGGRYGSLSKET</sequence>
<name>A0A6I5A2L1_9BACI</name>
<dbReference type="PANTHER" id="PTHR40084">
    <property type="entry name" value="PHOSPHOHYDROLASE, PHP FAMILY"/>
    <property type="match status" value="1"/>
</dbReference>
<dbReference type="InterPro" id="IPR016195">
    <property type="entry name" value="Pol/histidinol_Pase-like"/>
</dbReference>
<comment type="caution">
    <text evidence="1">The sequence shown here is derived from an EMBL/GenBank/DDBJ whole genome shotgun (WGS) entry which is preliminary data.</text>
</comment>
<evidence type="ECO:0000313" key="1">
    <source>
        <dbReference type="EMBL" id="MYL32661.1"/>
    </source>
</evidence>
<dbReference type="EMBL" id="WMEQ01000002">
    <property type="protein sequence ID" value="MYL32661.1"/>
    <property type="molecule type" value="Genomic_DNA"/>
</dbReference>
<reference evidence="1 2" key="1">
    <citation type="submission" date="2019-11" db="EMBL/GenBank/DDBJ databases">
        <title>Genome sequences of 17 halophilic strains isolated from different environments.</title>
        <authorList>
            <person name="Furrow R.E."/>
        </authorList>
    </citation>
    <scope>NUCLEOTIDE SEQUENCE [LARGE SCALE GENOMIC DNA]</scope>
    <source>
        <strain evidence="1 2">22514_16_FS</strain>
    </source>
</reference>
<dbReference type="Gene3D" id="3.20.20.140">
    <property type="entry name" value="Metal-dependent hydrolases"/>
    <property type="match status" value="1"/>
</dbReference>
<dbReference type="Gene3D" id="1.10.150.20">
    <property type="entry name" value="5' to 3' exonuclease, C-terminal subdomain"/>
    <property type="match status" value="1"/>
</dbReference>
<gene>
    <name evidence="1" type="ORF">GLW05_03530</name>
</gene>
<proteinExistence type="predicted"/>